<comment type="caution">
    <text evidence="3">The sequence shown here is derived from an EMBL/GenBank/DDBJ whole genome shotgun (WGS) entry which is preliminary data.</text>
</comment>
<dbReference type="Proteomes" id="UP001432027">
    <property type="component" value="Unassembled WGS sequence"/>
</dbReference>
<feature type="region of interest" description="Disordered" evidence="1">
    <location>
        <begin position="18"/>
        <end position="61"/>
    </location>
</feature>
<feature type="compositionally biased region" description="Basic and acidic residues" evidence="1">
    <location>
        <begin position="36"/>
        <end position="61"/>
    </location>
</feature>
<reference evidence="3" key="1">
    <citation type="submission" date="2023-10" db="EMBL/GenBank/DDBJ databases">
        <title>Genome assembly of Pristionchus species.</title>
        <authorList>
            <person name="Yoshida K."/>
            <person name="Sommer R.J."/>
        </authorList>
    </citation>
    <scope>NUCLEOTIDE SEQUENCE</scope>
    <source>
        <strain evidence="3">RS0144</strain>
    </source>
</reference>
<feature type="non-terminal residue" evidence="3">
    <location>
        <position position="1"/>
    </location>
</feature>
<keyword evidence="2" id="KW-0472">Membrane</keyword>
<proteinExistence type="predicted"/>
<evidence type="ECO:0000313" key="4">
    <source>
        <dbReference type="Proteomes" id="UP001432027"/>
    </source>
</evidence>
<dbReference type="AlphaFoldDB" id="A0AAV5UCC2"/>
<organism evidence="3 4">
    <name type="scientific">Pristionchus entomophagus</name>
    <dbReference type="NCBI Taxonomy" id="358040"/>
    <lineage>
        <taxon>Eukaryota</taxon>
        <taxon>Metazoa</taxon>
        <taxon>Ecdysozoa</taxon>
        <taxon>Nematoda</taxon>
        <taxon>Chromadorea</taxon>
        <taxon>Rhabditida</taxon>
        <taxon>Rhabditina</taxon>
        <taxon>Diplogasteromorpha</taxon>
        <taxon>Diplogasteroidea</taxon>
        <taxon>Neodiplogasteridae</taxon>
        <taxon>Pristionchus</taxon>
    </lineage>
</organism>
<evidence type="ECO:0000256" key="2">
    <source>
        <dbReference type="SAM" id="Phobius"/>
    </source>
</evidence>
<sequence length="124" mass="14065">TRIERIRFRSFPSLALMTSAHPSPSIKPLHPSSHNETSDLHSSELEEGTPKGKTPDKPIPRCLKDDQLKELARSGELLNIDRAFELFGIGSLYFRQSILVYSLLFLLVDCAFQLVVEMDRKILV</sequence>
<keyword evidence="2" id="KW-1133">Transmembrane helix</keyword>
<protein>
    <submittedName>
        <fullName evidence="3">Uncharacterized protein</fullName>
    </submittedName>
</protein>
<accession>A0AAV5UCC2</accession>
<keyword evidence="2" id="KW-0812">Transmembrane</keyword>
<evidence type="ECO:0000313" key="3">
    <source>
        <dbReference type="EMBL" id="GMT04591.1"/>
    </source>
</evidence>
<name>A0AAV5UCC2_9BILA</name>
<dbReference type="EMBL" id="BTSX01000006">
    <property type="protein sequence ID" value="GMT04591.1"/>
    <property type="molecule type" value="Genomic_DNA"/>
</dbReference>
<feature type="transmembrane region" description="Helical" evidence="2">
    <location>
        <begin position="98"/>
        <end position="116"/>
    </location>
</feature>
<evidence type="ECO:0000256" key="1">
    <source>
        <dbReference type="SAM" id="MobiDB-lite"/>
    </source>
</evidence>
<keyword evidence="4" id="KW-1185">Reference proteome</keyword>
<gene>
    <name evidence="3" type="ORF">PENTCL1PPCAC_26765</name>
</gene>